<dbReference type="AlphaFoldDB" id="A0A1W1HKS2"/>
<dbReference type="RefSeq" id="WP_080798653.1">
    <property type="nucleotide sequence ID" value="NZ_LT828540.1"/>
</dbReference>
<name>A0A1W1HKS2_9BACT</name>
<dbReference type="InterPro" id="IPR016181">
    <property type="entry name" value="Acyl_CoA_acyltransferase"/>
</dbReference>
<dbReference type="InterPro" id="IPR023214">
    <property type="entry name" value="HAD_sf"/>
</dbReference>
<protein>
    <submittedName>
        <fullName evidence="1">FkbH like protein</fullName>
    </submittedName>
</protein>
<dbReference type="SUPFAM" id="SSF56784">
    <property type="entry name" value="HAD-like"/>
    <property type="match status" value="1"/>
</dbReference>
<dbReference type="InterPro" id="IPR036412">
    <property type="entry name" value="HAD-like_sf"/>
</dbReference>
<proteinExistence type="predicted"/>
<dbReference type="SUPFAM" id="SSF55729">
    <property type="entry name" value="Acyl-CoA N-acyltransferases (Nat)"/>
    <property type="match status" value="1"/>
</dbReference>
<evidence type="ECO:0000313" key="2">
    <source>
        <dbReference type="Proteomes" id="UP000191931"/>
    </source>
</evidence>
<dbReference type="STRING" id="1246637.MTBBW1_90009"/>
<dbReference type="NCBIfam" id="TIGR01686">
    <property type="entry name" value="FkbH"/>
    <property type="match status" value="1"/>
</dbReference>
<dbReference type="Gene3D" id="3.40.630.30">
    <property type="match status" value="1"/>
</dbReference>
<dbReference type="InterPro" id="IPR010037">
    <property type="entry name" value="FkbH_domain"/>
</dbReference>
<keyword evidence="2" id="KW-1185">Reference proteome</keyword>
<gene>
    <name evidence="1" type="ORF">MTBBW1_90009</name>
</gene>
<dbReference type="InterPro" id="IPR010036">
    <property type="entry name" value="MDP_1_eu_arc"/>
</dbReference>
<sequence length="380" mass="43746">MSSVHNGDASITATAITGETAIATAKDEKQKEAIIKEHKERKIKCVVWDLDNTLWNGTLLEDNNVTLRPEVKDAMAILDKRGILQSIASKNEHELAMEKLKELGIDEYFLYPQINWGPKSASIDRIAKDINIGIDTLAFVDDQSFEREEVAFALPSVICIDALEVDKMLKLPEFNPKFITEDSGKRRKMYLADIARKQVEEHFEGPQDAFLSTLEMVLTIGTPREEDLKRAEELTQRTNQLNTTGYTYSHEELDFFRHSDKHRLIMAGLDDKYGTYGKIGLVLIECTEDTWLIKLLLMSCRVMTRGVGTVLINYVRNEARKNGVKLVAEMIKNDRNRMMYMTYKFNHFKEVDEKDDLIIFENDLTHEQAYPDYLTLKFED</sequence>
<dbReference type="OrthoDB" id="323926at2"/>
<dbReference type="PANTHER" id="PTHR17901">
    <property type="entry name" value="MAGNESIUM-DEPENDENT PHOSPHATASE 1 MDP1"/>
    <property type="match status" value="1"/>
</dbReference>
<reference evidence="1 2" key="1">
    <citation type="submission" date="2017-03" db="EMBL/GenBank/DDBJ databases">
        <authorList>
            <person name="Afonso C.L."/>
            <person name="Miller P.J."/>
            <person name="Scott M.A."/>
            <person name="Spackman E."/>
            <person name="Goraichik I."/>
            <person name="Dimitrov K.M."/>
            <person name="Suarez D.L."/>
            <person name="Swayne D.E."/>
        </authorList>
    </citation>
    <scope>NUCLEOTIDE SEQUENCE [LARGE SCALE GENOMIC DNA]</scope>
    <source>
        <strain evidence="1">PRJEB14757</strain>
    </source>
</reference>
<dbReference type="Gene3D" id="3.40.50.1000">
    <property type="entry name" value="HAD superfamily/HAD-like"/>
    <property type="match status" value="1"/>
</dbReference>
<dbReference type="Proteomes" id="UP000191931">
    <property type="component" value="Unassembled WGS sequence"/>
</dbReference>
<accession>A0A1W1HKS2</accession>
<dbReference type="InterPro" id="IPR010033">
    <property type="entry name" value="HAD_SF_ppase_IIIC"/>
</dbReference>
<evidence type="ECO:0000313" key="1">
    <source>
        <dbReference type="EMBL" id="SLM33107.1"/>
    </source>
</evidence>
<organism evidence="1 2">
    <name type="scientific">Desulfamplus magnetovallimortis</name>
    <dbReference type="NCBI Taxonomy" id="1246637"/>
    <lineage>
        <taxon>Bacteria</taxon>
        <taxon>Pseudomonadati</taxon>
        <taxon>Thermodesulfobacteriota</taxon>
        <taxon>Desulfobacteria</taxon>
        <taxon>Desulfobacterales</taxon>
        <taxon>Desulfobacteraceae</taxon>
        <taxon>Desulfamplus</taxon>
    </lineage>
</organism>
<dbReference type="GO" id="GO:0003993">
    <property type="term" value="F:acid phosphatase activity"/>
    <property type="evidence" value="ECO:0007669"/>
    <property type="project" value="TreeGrafter"/>
</dbReference>
<dbReference type="NCBIfam" id="TIGR01681">
    <property type="entry name" value="HAD-SF-IIIC"/>
    <property type="match status" value="1"/>
</dbReference>
<dbReference type="EMBL" id="FWEV01000336">
    <property type="protein sequence ID" value="SLM33107.1"/>
    <property type="molecule type" value="Genomic_DNA"/>
</dbReference>
<dbReference type="PANTHER" id="PTHR17901:SF14">
    <property type="entry name" value="MAGNESIUM-DEPENDENT PHOSPHATASE 1"/>
    <property type="match status" value="1"/>
</dbReference>